<keyword evidence="1" id="KW-0732">Signal</keyword>
<dbReference type="Pfam" id="PF00144">
    <property type="entry name" value="Beta-lactamase"/>
    <property type="match status" value="1"/>
</dbReference>
<dbReference type="InterPro" id="IPR050491">
    <property type="entry name" value="AmpC-like"/>
</dbReference>
<dbReference type="RefSeq" id="WP_343762580.1">
    <property type="nucleotide sequence ID" value="NZ_BAAAFG010000001.1"/>
</dbReference>
<dbReference type="Gene3D" id="3.40.710.10">
    <property type="entry name" value="DD-peptidase/beta-lactamase superfamily"/>
    <property type="match status" value="1"/>
</dbReference>
<accession>A0ABP3XRR6</accession>
<dbReference type="Proteomes" id="UP001500507">
    <property type="component" value="Unassembled WGS sequence"/>
</dbReference>
<evidence type="ECO:0000313" key="4">
    <source>
        <dbReference type="EMBL" id="GAA0871020.1"/>
    </source>
</evidence>
<dbReference type="Pfam" id="PF18962">
    <property type="entry name" value="Por_Secre_tail"/>
    <property type="match status" value="1"/>
</dbReference>
<dbReference type="NCBIfam" id="TIGR04183">
    <property type="entry name" value="Por_Secre_tail"/>
    <property type="match status" value="1"/>
</dbReference>
<evidence type="ECO:0000256" key="1">
    <source>
        <dbReference type="ARBA" id="ARBA00022729"/>
    </source>
</evidence>
<protein>
    <submittedName>
        <fullName evidence="4">Uncharacterized protein</fullName>
    </submittedName>
</protein>
<organism evidence="4 5">
    <name type="scientific">Gangjinia marincola</name>
    <dbReference type="NCBI Taxonomy" id="578463"/>
    <lineage>
        <taxon>Bacteria</taxon>
        <taxon>Pseudomonadati</taxon>
        <taxon>Bacteroidota</taxon>
        <taxon>Flavobacteriia</taxon>
        <taxon>Flavobacteriales</taxon>
        <taxon>Flavobacteriaceae</taxon>
        <taxon>Gangjinia</taxon>
    </lineage>
</organism>
<comment type="caution">
    <text evidence="4">The sequence shown here is derived from an EMBL/GenBank/DDBJ whole genome shotgun (WGS) entry which is preliminary data.</text>
</comment>
<proteinExistence type="predicted"/>
<dbReference type="EMBL" id="BAAAFG010000001">
    <property type="protein sequence ID" value="GAA0871020.1"/>
    <property type="molecule type" value="Genomic_DNA"/>
</dbReference>
<dbReference type="InterPro" id="IPR026444">
    <property type="entry name" value="Secre_tail"/>
</dbReference>
<sequence length="505" mass="55264">MDNLKYIFALLCIGISTLIRGQDLSSSVQNIAQSNDLLGGSVVVFCSEGIIDEVHFGTADVTRNLSVNTNTKFRIASVSKSITAIAVMQLEEEGIISITQDISDLLGFTVRNPSFPDTAITLGMLLSHTSSIIDGSTYGAFLSATVNDDPIPNLSELLSPAGLYYTSDQFNAIEPGTYFNYSNINFGIIATIIERVTDTRFDVYCKEEIFDPLGIDASFNVTDLNDIDDLAVIYRKINGDWEPQVDNFQGTPPTFTNLNNYIPGNNGLRFSPQGGLRISTTDLATIYSSFLKNGLVGDYELLSSDTIDEMFFDHWTFNGSNGNNYFGLFRSWGLGIHRITNTPNNDVVLPLSNSAFGHPGEAYGLVSDAYVDTEQDLGLIFLTNGNGSGYQIDDNSAFYTVEKEIFDAIEDYVDQSSCSTLSTAENTTPETLIPNPVENVLDVSRFPKKWDGISLSIYSLDGKQLLSEEINSAKPLIDVSTLANGIYILQIQNVKLGSILLIKSN</sequence>
<gene>
    <name evidence="4" type="ORF">GCM10009117_01650</name>
</gene>
<evidence type="ECO:0000259" key="3">
    <source>
        <dbReference type="Pfam" id="PF18962"/>
    </source>
</evidence>
<keyword evidence="5" id="KW-1185">Reference proteome</keyword>
<dbReference type="InterPro" id="IPR012338">
    <property type="entry name" value="Beta-lactam/transpept-like"/>
</dbReference>
<evidence type="ECO:0000259" key="2">
    <source>
        <dbReference type="Pfam" id="PF00144"/>
    </source>
</evidence>
<name>A0ABP3XRR6_9FLAO</name>
<dbReference type="PANTHER" id="PTHR46825:SF9">
    <property type="entry name" value="BETA-LACTAMASE-RELATED DOMAIN-CONTAINING PROTEIN"/>
    <property type="match status" value="1"/>
</dbReference>
<reference evidence="5" key="1">
    <citation type="journal article" date="2019" name="Int. J. Syst. Evol. Microbiol.">
        <title>The Global Catalogue of Microorganisms (GCM) 10K type strain sequencing project: providing services to taxonomists for standard genome sequencing and annotation.</title>
        <authorList>
            <consortium name="The Broad Institute Genomics Platform"/>
            <consortium name="The Broad Institute Genome Sequencing Center for Infectious Disease"/>
            <person name="Wu L."/>
            <person name="Ma J."/>
        </authorList>
    </citation>
    <scope>NUCLEOTIDE SEQUENCE [LARGE SCALE GENOMIC DNA]</scope>
    <source>
        <strain evidence="5">JCM 16082</strain>
    </source>
</reference>
<dbReference type="SUPFAM" id="SSF56601">
    <property type="entry name" value="beta-lactamase/transpeptidase-like"/>
    <property type="match status" value="1"/>
</dbReference>
<evidence type="ECO:0000313" key="5">
    <source>
        <dbReference type="Proteomes" id="UP001500507"/>
    </source>
</evidence>
<feature type="domain" description="Secretion system C-terminal sorting" evidence="3">
    <location>
        <begin position="434"/>
        <end position="494"/>
    </location>
</feature>
<dbReference type="InterPro" id="IPR001466">
    <property type="entry name" value="Beta-lactam-related"/>
</dbReference>
<dbReference type="PANTHER" id="PTHR46825">
    <property type="entry name" value="D-ALANYL-D-ALANINE-CARBOXYPEPTIDASE/ENDOPEPTIDASE AMPH"/>
    <property type="match status" value="1"/>
</dbReference>
<feature type="domain" description="Beta-lactamase-related" evidence="2">
    <location>
        <begin position="30"/>
        <end position="392"/>
    </location>
</feature>